<proteinExistence type="predicted"/>
<keyword evidence="1" id="KW-0472">Membrane</keyword>
<dbReference type="EMBL" id="FQVW01000009">
    <property type="protein sequence ID" value="SHF91691.1"/>
    <property type="molecule type" value="Genomic_DNA"/>
</dbReference>
<evidence type="ECO:0000313" key="3">
    <source>
        <dbReference type="Proteomes" id="UP000183988"/>
    </source>
</evidence>
<gene>
    <name evidence="2" type="ORF">SAMN05216225_10094</name>
</gene>
<dbReference type="AlphaFoldDB" id="A0A1M5FKL2"/>
<feature type="transmembrane region" description="Helical" evidence="1">
    <location>
        <begin position="282"/>
        <end position="300"/>
    </location>
</feature>
<dbReference type="Pfam" id="PF13781">
    <property type="entry name" value="DoxX_3"/>
    <property type="match status" value="1"/>
</dbReference>
<dbReference type="STRING" id="930117.SAMN05216225_10094"/>
<accession>A0A1M5FKL2</accession>
<reference evidence="2 3" key="1">
    <citation type="submission" date="2016-11" db="EMBL/GenBank/DDBJ databases">
        <authorList>
            <person name="Jaros S."/>
            <person name="Januszkiewicz K."/>
            <person name="Wedrychowicz H."/>
        </authorList>
    </citation>
    <scope>NUCLEOTIDE SEQUENCE [LARGE SCALE GENOMIC DNA]</scope>
    <source>
        <strain evidence="2 3">IBRC-M 10683</strain>
    </source>
</reference>
<feature type="transmembrane region" description="Helical" evidence="1">
    <location>
        <begin position="228"/>
        <end position="247"/>
    </location>
</feature>
<keyword evidence="3" id="KW-1185">Reference proteome</keyword>
<keyword evidence="1" id="KW-1133">Transmembrane helix</keyword>
<dbReference type="SUPFAM" id="SSF55961">
    <property type="entry name" value="Bet v1-like"/>
    <property type="match status" value="1"/>
</dbReference>
<keyword evidence="1" id="KW-0812">Transmembrane</keyword>
<name>A0A1M5FKL2_9BACI</name>
<dbReference type="InterPro" id="IPR025695">
    <property type="entry name" value="DoxX-like"/>
</dbReference>
<dbReference type="RefSeq" id="WP_327196134.1">
    <property type="nucleotide sequence ID" value="NZ_FQVW01000009.1"/>
</dbReference>
<organism evidence="2 3">
    <name type="scientific">Ornithinibacillus halophilus</name>
    <dbReference type="NCBI Taxonomy" id="930117"/>
    <lineage>
        <taxon>Bacteria</taxon>
        <taxon>Bacillati</taxon>
        <taxon>Bacillota</taxon>
        <taxon>Bacilli</taxon>
        <taxon>Bacillales</taxon>
        <taxon>Bacillaceae</taxon>
        <taxon>Ornithinibacillus</taxon>
    </lineage>
</organism>
<dbReference type="Proteomes" id="UP000183988">
    <property type="component" value="Unassembled WGS sequence"/>
</dbReference>
<evidence type="ECO:0000313" key="2">
    <source>
        <dbReference type="EMBL" id="SHF91691.1"/>
    </source>
</evidence>
<protein>
    <submittedName>
        <fullName evidence="2">DoxX-like family protein</fullName>
    </submittedName>
</protein>
<sequence length="313" mass="36183">MLASAKNNRGEGMKQKPIYVEIPIKTEMDKLWTTTQTPELHEQWDLRFSNITYLPKKEGEPQHFSYRTNIGLGISIEGWGKSVGSYHADDGARTSSLHFGTNQRISPIREGRGYWKYQPQEEGTIKFLTQYNYETNFGFIGKVIDQFLFRPMMGWGTALSFDVLKRWLEQGESPRSQFVRFFATWVLSFFFIFIWLYHGLVPKLIFMHPDEVTMITNVIPLTFDQAKLLAYIAGGLEIAFAGIWLFYRNKRRLFQIQTVIFPFLMVGAIFSEPAYLQQPFNPLTFNLALAVLSLIGLMISRDTPTAKACKRKP</sequence>
<evidence type="ECO:0000256" key="1">
    <source>
        <dbReference type="SAM" id="Phobius"/>
    </source>
</evidence>
<feature type="transmembrane region" description="Helical" evidence="1">
    <location>
        <begin position="259"/>
        <end position="276"/>
    </location>
</feature>
<feature type="transmembrane region" description="Helical" evidence="1">
    <location>
        <begin position="178"/>
        <end position="197"/>
    </location>
</feature>